<dbReference type="Proteomes" id="UP000010843">
    <property type="component" value="Chromosome"/>
</dbReference>
<dbReference type="InterPro" id="IPR025847">
    <property type="entry name" value="MEDS_domain"/>
</dbReference>
<dbReference type="Gene3D" id="3.30.565.10">
    <property type="entry name" value="Histidine kinase-like ATPase, C-terminal domain"/>
    <property type="match status" value="1"/>
</dbReference>
<evidence type="ECO:0000313" key="10">
    <source>
        <dbReference type="EMBL" id="ELY74285.1"/>
    </source>
</evidence>
<dbReference type="PANTHER" id="PTHR44936">
    <property type="entry name" value="SENSOR PROTEIN CREC"/>
    <property type="match status" value="1"/>
</dbReference>
<dbReference type="HOGENOM" id="CLU_574430_0_0_2"/>
<dbReference type="Pfam" id="PF02518">
    <property type="entry name" value="HATPase_c"/>
    <property type="match status" value="1"/>
</dbReference>
<keyword evidence="12" id="KW-1185">Reference proteome</keyword>
<dbReference type="PROSITE" id="PS50109">
    <property type="entry name" value="HIS_KIN"/>
    <property type="match status" value="1"/>
</dbReference>
<dbReference type="GO" id="GO:0005886">
    <property type="term" value="C:plasma membrane"/>
    <property type="evidence" value="ECO:0007669"/>
    <property type="project" value="UniProtKB-SubCell"/>
</dbReference>
<comment type="catalytic activity">
    <reaction evidence="1">
        <text>ATP + protein L-histidine = ADP + protein N-phospho-L-histidine.</text>
        <dbReference type="EC" id="2.7.13.3"/>
    </reaction>
</comment>
<dbReference type="Pfam" id="PF14417">
    <property type="entry name" value="MEDS"/>
    <property type="match status" value="1"/>
</dbReference>
<dbReference type="PATRIC" id="fig|797303.5.peg.2363"/>
<dbReference type="InterPro" id="IPR036890">
    <property type="entry name" value="HATPase_C_sf"/>
</dbReference>
<dbReference type="RefSeq" id="WP_006181712.1">
    <property type="nucleotide sequence ID" value="NC_019962.1"/>
</dbReference>
<dbReference type="GO" id="GO:0005524">
    <property type="term" value="F:ATP binding"/>
    <property type="evidence" value="ECO:0007669"/>
    <property type="project" value="UniProtKB-KW"/>
</dbReference>
<dbReference type="InterPro" id="IPR003661">
    <property type="entry name" value="HisK_dim/P_dom"/>
</dbReference>
<dbReference type="OrthoDB" id="230688at2157"/>
<dbReference type="SUPFAM" id="SSF55874">
    <property type="entry name" value="ATPase domain of HSP90 chaperone/DNA topoisomerase II/histidine kinase"/>
    <property type="match status" value="1"/>
</dbReference>
<dbReference type="EMBL" id="CP003372">
    <property type="protein sequence ID" value="AGB32334.1"/>
    <property type="molecule type" value="Genomic_DNA"/>
</dbReference>
<protein>
    <recommendedName>
        <fullName evidence="2">histidine kinase</fullName>
        <ecNumber evidence="2">2.7.13.3</ecNumber>
    </recommendedName>
</protein>
<evidence type="ECO:0000313" key="12">
    <source>
        <dbReference type="Proteomes" id="UP000011593"/>
    </source>
</evidence>
<dbReference type="STRING" id="797303.Natpe_2522"/>
<keyword evidence="5 9" id="KW-0418">Kinase</keyword>
<dbReference type="KEGG" id="npe:Natpe_2522"/>
<dbReference type="InterPro" id="IPR005467">
    <property type="entry name" value="His_kinase_dom"/>
</dbReference>
<dbReference type="EC" id="2.7.13.3" evidence="2"/>
<dbReference type="InterPro" id="IPR050980">
    <property type="entry name" value="2C_sensor_his_kinase"/>
</dbReference>
<feature type="region of interest" description="Disordered" evidence="7">
    <location>
        <begin position="1"/>
        <end position="21"/>
    </location>
</feature>
<dbReference type="InterPro" id="IPR003594">
    <property type="entry name" value="HATPase_dom"/>
</dbReference>
<accession>L0JM57</accession>
<feature type="compositionally biased region" description="Basic and acidic residues" evidence="7">
    <location>
        <begin position="1"/>
        <end position="18"/>
    </location>
</feature>
<evidence type="ECO:0000256" key="6">
    <source>
        <dbReference type="ARBA" id="ARBA00022840"/>
    </source>
</evidence>
<keyword evidence="6" id="KW-0067">ATP-binding</keyword>
<dbReference type="CDD" id="cd00082">
    <property type="entry name" value="HisKA"/>
    <property type="match status" value="1"/>
</dbReference>
<organism evidence="9 11">
    <name type="scientific">Natrinema pellirubrum (strain DSM 15624 / CIP 106293 / JCM 10476 / NCIMB 786 / 157)</name>
    <dbReference type="NCBI Taxonomy" id="797303"/>
    <lineage>
        <taxon>Archaea</taxon>
        <taxon>Methanobacteriati</taxon>
        <taxon>Methanobacteriota</taxon>
        <taxon>Stenosarchaea group</taxon>
        <taxon>Halobacteria</taxon>
        <taxon>Halobacteriales</taxon>
        <taxon>Natrialbaceae</taxon>
        <taxon>Natrinema</taxon>
    </lineage>
</organism>
<evidence type="ECO:0000313" key="11">
    <source>
        <dbReference type="Proteomes" id="UP000010843"/>
    </source>
</evidence>
<keyword evidence="3" id="KW-0808">Transferase</keyword>
<dbReference type="eggNOG" id="arCOG02364">
    <property type="taxonomic scope" value="Archaea"/>
</dbReference>
<name>L0JM57_NATP1</name>
<evidence type="ECO:0000256" key="2">
    <source>
        <dbReference type="ARBA" id="ARBA00012438"/>
    </source>
</evidence>
<dbReference type="GO" id="GO:0000155">
    <property type="term" value="F:phosphorelay sensor kinase activity"/>
    <property type="evidence" value="ECO:0007669"/>
    <property type="project" value="InterPro"/>
</dbReference>
<dbReference type="EMBL" id="AOIE01000070">
    <property type="protein sequence ID" value="ELY74285.1"/>
    <property type="molecule type" value="Genomic_DNA"/>
</dbReference>
<proteinExistence type="predicted"/>
<evidence type="ECO:0000256" key="4">
    <source>
        <dbReference type="ARBA" id="ARBA00022741"/>
    </source>
</evidence>
<feature type="domain" description="Histidine kinase" evidence="8">
    <location>
        <begin position="255"/>
        <end position="460"/>
    </location>
</feature>
<dbReference type="eggNOG" id="arCOG03567">
    <property type="taxonomic scope" value="Archaea"/>
</dbReference>
<reference evidence="11" key="2">
    <citation type="submission" date="2012-02" db="EMBL/GenBank/DDBJ databases">
        <title>Complete sequence of chromosome of Natrinema pellirubrum DSM 15624.</title>
        <authorList>
            <person name="Lucas S."/>
            <person name="Han J."/>
            <person name="Lapidus A."/>
            <person name="Cheng J.-F."/>
            <person name="Goodwin L."/>
            <person name="Pitluck S."/>
            <person name="Peters L."/>
            <person name="Teshima H."/>
            <person name="Detter J.C."/>
            <person name="Han C."/>
            <person name="Tapia R."/>
            <person name="Land M."/>
            <person name="Hauser L."/>
            <person name="Kyrpides N."/>
            <person name="Ivanova N."/>
            <person name="Pagani I."/>
            <person name="Sproer C."/>
            <person name="Anderson I."/>
            <person name="Woyke T."/>
        </authorList>
    </citation>
    <scope>NUCLEOTIDE SEQUENCE [LARGE SCALE GENOMIC DNA]</scope>
    <source>
        <strain evidence="11">DSM 15624 / JCM 10476 / NCIMB 786</strain>
    </source>
</reference>
<sequence length="475" mass="52786">MCPVNRSDDSEPLRRDDDGGSGAGIRAEFARRDLDRHLALFYDSRTAQLEIAAAFLADALHRDRKCLYLTEATGPAQIRAALEATDVDVSARLDAGDLEIRDATTVYLDSGFDPDRMIETLEASCDASLEDGYEGFSVAGENTWCFHTDETFDHVLEFEADFDAACPDMPVTALCQYDLDQFGERSIAKALWTHKQVVYRYTICENPYYVPPAEYRRSSDPRLNARLMLEQLYDLARSRRRIERREQRLAVVNRVLRHNIRNDLNAILGNLSLVADTDSLDAESRDRLEIARQYAHDIVETAEKARTVQQTVADRSIESLSLRSVVDDAVRRVESSYPAATIERTGDDARTILADTALEEALVELLTNGIIHQSGEEPTVTLAASTRPTEVVLTVENPGEPIPESDQRALRQGVETPLEHGSGLGLWLVKWIVDRSGGRLLFPESGGSTCRIAIELRTASGTGTRPPDGDDRSAD</sequence>
<dbReference type="PANTHER" id="PTHR44936:SF10">
    <property type="entry name" value="SENSOR PROTEIN RSTB"/>
    <property type="match status" value="1"/>
</dbReference>
<evidence type="ECO:0000256" key="1">
    <source>
        <dbReference type="ARBA" id="ARBA00000085"/>
    </source>
</evidence>
<evidence type="ECO:0000256" key="5">
    <source>
        <dbReference type="ARBA" id="ARBA00022777"/>
    </source>
</evidence>
<evidence type="ECO:0000256" key="3">
    <source>
        <dbReference type="ARBA" id="ARBA00022679"/>
    </source>
</evidence>
<reference evidence="9" key="1">
    <citation type="submission" date="2012-02" db="EMBL/GenBank/DDBJ databases">
        <title>Complete sequence of chromosome of Natrinema pellirubrum DSM 15624.</title>
        <authorList>
            <consortium name="US DOE Joint Genome Institute"/>
            <person name="Lucas S."/>
            <person name="Han J."/>
            <person name="Lapidus A."/>
            <person name="Cheng J.-F."/>
            <person name="Goodwin L."/>
            <person name="Pitluck S."/>
            <person name="Peters L."/>
            <person name="Teshima H."/>
            <person name="Detter J.C."/>
            <person name="Han C."/>
            <person name="Tapia R."/>
            <person name="Land M."/>
            <person name="Hauser L."/>
            <person name="Kyrpides N."/>
            <person name="Ivanova N."/>
            <person name="Pagani I."/>
            <person name="Sproer C."/>
            <person name="Anderson I."/>
            <person name="Woyke T."/>
        </authorList>
    </citation>
    <scope>NUCLEOTIDE SEQUENCE</scope>
    <source>
        <strain evidence="9">DSM 15624</strain>
    </source>
</reference>
<dbReference type="GeneID" id="14335685"/>
<dbReference type="Proteomes" id="UP000011593">
    <property type="component" value="Unassembled WGS sequence"/>
</dbReference>
<dbReference type="AlphaFoldDB" id="L0JM57"/>
<reference evidence="10 12" key="3">
    <citation type="journal article" date="2014" name="PLoS Genet.">
        <title>Phylogenetically driven sequencing of extremely halophilic archaea reveals strategies for static and dynamic osmo-response.</title>
        <authorList>
            <person name="Becker E.A."/>
            <person name="Seitzer P.M."/>
            <person name="Tritt A."/>
            <person name="Larsen D."/>
            <person name="Krusor M."/>
            <person name="Yao A.I."/>
            <person name="Wu D."/>
            <person name="Madern D."/>
            <person name="Eisen J.A."/>
            <person name="Darling A.E."/>
            <person name="Facciotti M.T."/>
        </authorList>
    </citation>
    <scope>NUCLEOTIDE SEQUENCE [LARGE SCALE GENOMIC DNA]</scope>
    <source>
        <strain evidence="10 12">DSM 15624</strain>
    </source>
</reference>
<gene>
    <name evidence="9" type="ordered locus">Natpe_2522</name>
    <name evidence="10" type="ORF">C488_11719</name>
</gene>
<evidence type="ECO:0000256" key="7">
    <source>
        <dbReference type="SAM" id="MobiDB-lite"/>
    </source>
</evidence>
<evidence type="ECO:0000259" key="8">
    <source>
        <dbReference type="PROSITE" id="PS50109"/>
    </source>
</evidence>
<keyword evidence="4" id="KW-0547">Nucleotide-binding</keyword>
<dbReference type="SMART" id="SM00387">
    <property type="entry name" value="HATPase_c"/>
    <property type="match status" value="1"/>
</dbReference>
<evidence type="ECO:0000313" key="9">
    <source>
        <dbReference type="EMBL" id="AGB32334.1"/>
    </source>
</evidence>